<dbReference type="GO" id="GO:0004674">
    <property type="term" value="F:protein serine/threonine kinase activity"/>
    <property type="evidence" value="ECO:0007669"/>
    <property type="project" value="UniProtKB-KW"/>
</dbReference>
<dbReference type="InterPro" id="IPR000719">
    <property type="entry name" value="Prot_kinase_dom"/>
</dbReference>
<name>A0A1E4U033_PACTA</name>
<dbReference type="GO" id="GO:0031297">
    <property type="term" value="P:replication fork processing"/>
    <property type="evidence" value="ECO:0007669"/>
    <property type="project" value="EnsemblFungi"/>
</dbReference>
<dbReference type="PROSITE" id="PS50011">
    <property type="entry name" value="PROTEIN_KINASE_DOM"/>
    <property type="match status" value="1"/>
</dbReference>
<keyword evidence="3 4" id="KW-0067">ATP-binding</keyword>
<evidence type="ECO:0000256" key="4">
    <source>
        <dbReference type="PROSITE-ProRule" id="PRU10141"/>
    </source>
</evidence>
<gene>
    <name evidence="8" type="ORF">PACTADRAFT_32833</name>
</gene>
<evidence type="ECO:0000256" key="1">
    <source>
        <dbReference type="ARBA" id="ARBA00005575"/>
    </source>
</evidence>
<feature type="binding site" evidence="4">
    <location>
        <position position="179"/>
    </location>
    <ligand>
        <name>ATP</name>
        <dbReference type="ChEBI" id="CHEBI:30616"/>
    </ligand>
</feature>
<keyword evidence="5" id="KW-0418">Kinase</keyword>
<dbReference type="AlphaFoldDB" id="A0A1E4U033"/>
<keyword evidence="5" id="KW-0808">Transferase</keyword>
<evidence type="ECO:0000256" key="3">
    <source>
        <dbReference type="ARBA" id="ARBA00022840"/>
    </source>
</evidence>
<dbReference type="GO" id="GO:0005524">
    <property type="term" value="F:ATP binding"/>
    <property type="evidence" value="ECO:0007669"/>
    <property type="project" value="UniProtKB-UniRule"/>
</dbReference>
<accession>A0A1E4U033</accession>
<dbReference type="STRING" id="669874.A0A1E4U033"/>
<comment type="similarity">
    <text evidence="1">Belongs to the protein kinase superfamily. CAMK Ser/Thr protein kinase family. CHEK2 subfamily.</text>
</comment>
<dbReference type="Gene3D" id="1.10.510.10">
    <property type="entry name" value="Transferase(Phosphotransferase) domain 1"/>
    <property type="match status" value="1"/>
</dbReference>
<reference evidence="9" key="1">
    <citation type="submission" date="2016-05" db="EMBL/GenBank/DDBJ databases">
        <title>Comparative genomics of biotechnologically important yeasts.</title>
        <authorList>
            <consortium name="DOE Joint Genome Institute"/>
            <person name="Riley R."/>
            <person name="Haridas S."/>
            <person name="Wolfe K.H."/>
            <person name="Lopes M.R."/>
            <person name="Hittinger C.T."/>
            <person name="Goker M."/>
            <person name="Salamov A."/>
            <person name="Wisecaver J."/>
            <person name="Long T.M."/>
            <person name="Aerts A.L."/>
            <person name="Barry K."/>
            <person name="Choi C."/>
            <person name="Clum A."/>
            <person name="Coughlan A.Y."/>
            <person name="Deshpande S."/>
            <person name="Douglass A.P."/>
            <person name="Hanson S.J."/>
            <person name="Klenk H.-P."/>
            <person name="Labutti K."/>
            <person name="Lapidus A."/>
            <person name="Lindquist E."/>
            <person name="Lipzen A."/>
            <person name="Meier-Kolthoff J.P."/>
            <person name="Ohm R.A."/>
            <person name="Otillar R.P."/>
            <person name="Pangilinan J."/>
            <person name="Peng Y."/>
            <person name="Rokas A."/>
            <person name="Rosa C.A."/>
            <person name="Scheuner C."/>
            <person name="Sibirny A.A."/>
            <person name="Slot J.C."/>
            <person name="Stielow J.B."/>
            <person name="Sun H."/>
            <person name="Kurtzman C.P."/>
            <person name="Blackwell M."/>
            <person name="Grigoriev I.V."/>
            <person name="Jeffries T.W."/>
        </authorList>
    </citation>
    <scope>NUCLEOTIDE SEQUENCE [LARGE SCALE GENOMIC DNA]</scope>
    <source>
        <strain evidence="9">NRRL Y-2460</strain>
    </source>
</reference>
<proteinExistence type="inferred from homology"/>
<dbReference type="Proteomes" id="UP000094236">
    <property type="component" value="Unassembled WGS sequence"/>
</dbReference>
<dbReference type="Pfam" id="PF00069">
    <property type="entry name" value="Pkinase"/>
    <property type="match status" value="1"/>
</dbReference>
<feature type="domain" description="FHA" evidence="6">
    <location>
        <begin position="56"/>
        <end position="112"/>
    </location>
</feature>
<keyword evidence="2 4" id="KW-0547">Nucleotide-binding</keyword>
<dbReference type="GO" id="GO:0006303">
    <property type="term" value="P:double-strand break repair via nonhomologous end joining"/>
    <property type="evidence" value="ECO:0007669"/>
    <property type="project" value="EnsemblFungi"/>
</dbReference>
<keyword evidence="9" id="KW-1185">Reference proteome</keyword>
<dbReference type="InterPro" id="IPR008984">
    <property type="entry name" value="SMAD_FHA_dom_sf"/>
</dbReference>
<dbReference type="SUPFAM" id="SSF49879">
    <property type="entry name" value="SMAD/FHA domain"/>
    <property type="match status" value="1"/>
</dbReference>
<dbReference type="GO" id="GO:0000077">
    <property type="term" value="P:DNA damage checkpoint signaling"/>
    <property type="evidence" value="ECO:0007669"/>
    <property type="project" value="EnsemblFungi"/>
</dbReference>
<dbReference type="PANTHER" id="PTHR24347">
    <property type="entry name" value="SERINE/THREONINE-PROTEIN KINASE"/>
    <property type="match status" value="1"/>
</dbReference>
<feature type="domain" description="Protein kinase" evidence="7">
    <location>
        <begin position="150"/>
        <end position="429"/>
    </location>
</feature>
<dbReference type="InterPro" id="IPR017441">
    <property type="entry name" value="Protein_kinase_ATP_BS"/>
</dbReference>
<dbReference type="GO" id="GO:0030447">
    <property type="term" value="P:filamentous growth"/>
    <property type="evidence" value="ECO:0007669"/>
    <property type="project" value="UniProtKB-ARBA"/>
</dbReference>
<evidence type="ECO:0000256" key="5">
    <source>
        <dbReference type="RuleBase" id="RU000304"/>
    </source>
</evidence>
<evidence type="ECO:0000256" key="2">
    <source>
        <dbReference type="ARBA" id="ARBA00022741"/>
    </source>
</evidence>
<organism evidence="8 9">
    <name type="scientific">Pachysolen tannophilus NRRL Y-2460</name>
    <dbReference type="NCBI Taxonomy" id="669874"/>
    <lineage>
        <taxon>Eukaryota</taxon>
        <taxon>Fungi</taxon>
        <taxon>Dikarya</taxon>
        <taxon>Ascomycota</taxon>
        <taxon>Saccharomycotina</taxon>
        <taxon>Pichiomycetes</taxon>
        <taxon>Pachysolenaceae</taxon>
        <taxon>Pachysolen</taxon>
    </lineage>
</organism>
<dbReference type="Pfam" id="PF00498">
    <property type="entry name" value="FHA"/>
    <property type="match status" value="1"/>
</dbReference>
<dbReference type="InterPro" id="IPR008271">
    <property type="entry name" value="Ser/Thr_kinase_AS"/>
</dbReference>
<evidence type="ECO:0008006" key="10">
    <source>
        <dbReference type="Google" id="ProtNLM"/>
    </source>
</evidence>
<dbReference type="PROSITE" id="PS00107">
    <property type="entry name" value="PROTEIN_KINASE_ATP"/>
    <property type="match status" value="1"/>
</dbReference>
<dbReference type="SMART" id="SM00220">
    <property type="entry name" value="S_TKc"/>
    <property type="match status" value="1"/>
</dbReference>
<dbReference type="FunFam" id="1.10.510.10:FF:000571">
    <property type="entry name" value="Maternal embryonic leucine zipper kinase"/>
    <property type="match status" value="1"/>
</dbReference>
<sequence length="479" mass="54262">MVELNRKRNNDAAISSQEKLIVKKQRFDSIVKEVAVLFNLNTSGSDIRITSDKQVLLLGRSSHCDIKFDSPDVSSKHCSIEITQIYTASVIRYNLTITDLSSNGTFINSVLLGRGNTHLLKSGDEITIAQSGNKYIFRYLSEVKGKNSNYIIGKKLGSGHYADVKEAINRVTGEVVAIKIFHPNNKNDYLKELKQELQVLMSISHPNIVKFHDTFTESLDNYTQTTCLVLEKVNGGELFQRIVDKQKLRENETIALFKQLLQGLGYLHSRNIIHRDLKPENILLEIKPRRSLSETQSGPWDSNELDVQVKIADFGLAKFIGEFNFTNTLCGTPAYVAPEVLQKTRKYNKAVDLWSLGVLLYVCLCGFPPFSEELGPPSMRQQILSGKFAFFSPYWDPISDFALDLITRLLVVDPTKRLDVNQTANHIWFTENKNENKISEATRQLSVTRLTKKDTVPLTLKERVETAMAIDNVEKDNNK</sequence>
<dbReference type="CDD" id="cd05117">
    <property type="entry name" value="STKc_CAMK"/>
    <property type="match status" value="1"/>
</dbReference>
<dbReference type="PROSITE" id="PS50006">
    <property type="entry name" value="FHA_DOMAIN"/>
    <property type="match status" value="1"/>
</dbReference>
<dbReference type="Gene3D" id="2.60.200.20">
    <property type="match status" value="1"/>
</dbReference>
<dbReference type="OrthoDB" id="407410at2759"/>
<dbReference type="SUPFAM" id="SSF56112">
    <property type="entry name" value="Protein kinase-like (PK-like)"/>
    <property type="match status" value="1"/>
</dbReference>
<evidence type="ECO:0000259" key="7">
    <source>
        <dbReference type="PROSITE" id="PS50011"/>
    </source>
</evidence>
<keyword evidence="5" id="KW-0723">Serine/threonine-protein kinase</keyword>
<dbReference type="EMBL" id="KV454012">
    <property type="protein sequence ID" value="ODV97365.1"/>
    <property type="molecule type" value="Genomic_DNA"/>
</dbReference>
<dbReference type="InterPro" id="IPR000253">
    <property type="entry name" value="FHA_dom"/>
</dbReference>
<evidence type="ECO:0000313" key="8">
    <source>
        <dbReference type="EMBL" id="ODV97365.1"/>
    </source>
</evidence>
<dbReference type="PROSITE" id="PS00108">
    <property type="entry name" value="PROTEIN_KINASE_ST"/>
    <property type="match status" value="1"/>
</dbReference>
<dbReference type="SMART" id="SM00240">
    <property type="entry name" value="FHA"/>
    <property type="match status" value="1"/>
</dbReference>
<evidence type="ECO:0000259" key="6">
    <source>
        <dbReference type="PROSITE" id="PS50006"/>
    </source>
</evidence>
<protein>
    <recommendedName>
        <fullName evidence="10">DNA damage response protein kinase DUN1</fullName>
    </recommendedName>
</protein>
<dbReference type="InterPro" id="IPR011009">
    <property type="entry name" value="Kinase-like_dom_sf"/>
</dbReference>
<evidence type="ECO:0000313" key="9">
    <source>
        <dbReference type="Proteomes" id="UP000094236"/>
    </source>
</evidence>